<dbReference type="PANTHER" id="PTHR35539:SF1">
    <property type="entry name" value="CDNA SEQUENCE BC048562"/>
    <property type="match status" value="1"/>
</dbReference>
<dbReference type="KEGG" id="gsh:117351472"/>
<dbReference type="CTD" id="646498"/>
<organism evidence="3 4">
    <name type="scientific">Geotrypetes seraphini</name>
    <name type="common">Gaboon caecilian</name>
    <name type="synonym">Caecilia seraphini</name>
    <dbReference type="NCBI Taxonomy" id="260995"/>
    <lineage>
        <taxon>Eukaryota</taxon>
        <taxon>Metazoa</taxon>
        <taxon>Chordata</taxon>
        <taxon>Craniata</taxon>
        <taxon>Vertebrata</taxon>
        <taxon>Euteleostomi</taxon>
        <taxon>Amphibia</taxon>
        <taxon>Gymnophiona</taxon>
        <taxon>Geotrypetes</taxon>
    </lineage>
</organism>
<feature type="compositionally biased region" description="Low complexity" evidence="1">
    <location>
        <begin position="311"/>
        <end position="325"/>
    </location>
</feature>
<feature type="domain" description="Domain of unknown function with conserved HDNR motif" evidence="2">
    <location>
        <begin position="39"/>
        <end position="148"/>
    </location>
</feature>
<feature type="region of interest" description="Disordered" evidence="1">
    <location>
        <begin position="228"/>
        <end position="251"/>
    </location>
</feature>
<feature type="compositionally biased region" description="Polar residues" evidence="1">
    <location>
        <begin position="233"/>
        <end position="242"/>
    </location>
</feature>
<keyword evidence="3" id="KW-1185">Reference proteome</keyword>
<dbReference type="Proteomes" id="UP000515159">
    <property type="component" value="Chromosome 17"/>
</dbReference>
<evidence type="ECO:0000313" key="3">
    <source>
        <dbReference type="Proteomes" id="UP000515159"/>
    </source>
</evidence>
<evidence type="ECO:0000256" key="1">
    <source>
        <dbReference type="SAM" id="MobiDB-lite"/>
    </source>
</evidence>
<dbReference type="AlphaFoldDB" id="A0A6P8P1A2"/>
<dbReference type="GeneID" id="117351472"/>
<dbReference type="InterPro" id="IPR029369">
    <property type="entry name" value="HDNR"/>
</dbReference>
<feature type="region of interest" description="Disordered" evidence="1">
    <location>
        <begin position="311"/>
        <end position="333"/>
    </location>
</feature>
<feature type="region of interest" description="Disordered" evidence="1">
    <location>
        <begin position="1"/>
        <end position="25"/>
    </location>
</feature>
<evidence type="ECO:0000259" key="2">
    <source>
        <dbReference type="Pfam" id="PF15115"/>
    </source>
</evidence>
<gene>
    <name evidence="4" type="primary">C17H3orf84</name>
</gene>
<dbReference type="RefSeq" id="XP_033782687.1">
    <property type="nucleotide sequence ID" value="XM_033926796.1"/>
</dbReference>
<protein>
    <submittedName>
        <fullName evidence="4">Uncharacterized protein C3orf84 homolog isoform X1</fullName>
    </submittedName>
</protein>
<dbReference type="PANTHER" id="PTHR35539">
    <property type="entry name" value="CDNA SEQUENCE BC048562"/>
    <property type="match status" value="1"/>
</dbReference>
<evidence type="ECO:0000313" key="4">
    <source>
        <dbReference type="RefSeq" id="XP_033782687.1"/>
    </source>
</evidence>
<accession>A0A6P8P1A2</accession>
<dbReference type="Pfam" id="PF15115">
    <property type="entry name" value="HDNR"/>
    <property type="match status" value="1"/>
</dbReference>
<name>A0A6P8P1A2_GEOSA</name>
<proteinExistence type="predicted"/>
<sequence>MSGHDCQRANVRHSFDESPSETPSWSCRHLRSPPRCHLYHPTGFYGDFRTRIRNDFKQEYRHEAKPQPPRVFLQRMKETPMKHVFTRHDNRFMFPTVSAPGLGKRRFPKRSSENLFDWIPIQDELRQSRPLVSTYRIDFLKQEEVARDPISNLRIPQLLVPRIPQLSLPHCTASTTYRYSYKNVLPEERPQKFLAVKQVPVPRDVSSTSSSECSKSSLPELQKSWKDVDATDNIKSPKSSSSDLRKACDTLPETNSTNGCKSLKSPLTEVQRVLKTLCKDVSSTSSSCKYSKPPPIELPEVLTPLCENVSSSSSSSSTCRSSKPSLTELPKPSLTEFPKPSLTEFPKPWKVALEHVTVSDCLFWPESVL</sequence>
<reference evidence="4" key="1">
    <citation type="submission" date="2025-08" db="UniProtKB">
        <authorList>
            <consortium name="RefSeq"/>
        </authorList>
    </citation>
    <scope>IDENTIFICATION</scope>
</reference>
<dbReference type="InParanoid" id="A0A6P8P1A2"/>